<evidence type="ECO:0000313" key="2">
    <source>
        <dbReference type="EMBL" id="EDP94106.1"/>
    </source>
</evidence>
<dbReference type="Proteomes" id="UP000002945">
    <property type="component" value="Unassembled WGS sequence"/>
</dbReference>
<name>A9CUI5_9FLAO</name>
<dbReference type="eggNOG" id="ENOG5033878">
    <property type="taxonomic scope" value="Bacteria"/>
</dbReference>
<evidence type="ECO:0008006" key="4">
    <source>
        <dbReference type="Google" id="ProtNLM"/>
    </source>
</evidence>
<reference evidence="2 3" key="1">
    <citation type="journal article" date="2011" name="J. Bacteriol.">
        <title>Genome sequence of the algicidal bacterium Kordia algicida OT-1.</title>
        <authorList>
            <person name="Lee H.S."/>
            <person name="Kang S.G."/>
            <person name="Kwon K.K."/>
            <person name="Lee J.H."/>
            <person name="Kim S.J."/>
        </authorList>
    </citation>
    <scope>NUCLEOTIDE SEQUENCE [LARGE SCALE GENOMIC DNA]</scope>
    <source>
        <strain evidence="2 3">OT-1</strain>
    </source>
</reference>
<dbReference type="RefSeq" id="WP_007092591.1">
    <property type="nucleotide sequence ID" value="NZ_CP142125.1"/>
</dbReference>
<evidence type="ECO:0000256" key="1">
    <source>
        <dbReference type="SAM" id="Phobius"/>
    </source>
</evidence>
<sequence>MSILFQDIKERKVYWFLFPIVACTASYLYYTNTFFELFWRTSLINLGIIFSIILVLQVYSKFKLQTDLQHVFGLGDVLFFLAVSIAFPIATFIIFFVFSLLFSLFLHILLKNKTQETSVPLAGYMSLFFMTVYLLNWTGFLSNIYSI</sequence>
<dbReference type="OrthoDB" id="798769at2"/>
<gene>
    <name evidence="2" type="ORF">KAOT1_00035</name>
</gene>
<organism evidence="2 3">
    <name type="scientific">Kordia algicida OT-1</name>
    <dbReference type="NCBI Taxonomy" id="391587"/>
    <lineage>
        <taxon>Bacteria</taxon>
        <taxon>Pseudomonadati</taxon>
        <taxon>Bacteroidota</taxon>
        <taxon>Flavobacteriia</taxon>
        <taxon>Flavobacteriales</taxon>
        <taxon>Flavobacteriaceae</taxon>
        <taxon>Kordia</taxon>
    </lineage>
</organism>
<keyword evidence="1" id="KW-1133">Transmembrane helix</keyword>
<dbReference type="EMBL" id="ABIB01000030">
    <property type="protein sequence ID" value="EDP94106.1"/>
    <property type="molecule type" value="Genomic_DNA"/>
</dbReference>
<keyword evidence="3" id="KW-1185">Reference proteome</keyword>
<comment type="caution">
    <text evidence="2">The sequence shown here is derived from an EMBL/GenBank/DDBJ whole genome shotgun (WGS) entry which is preliminary data.</text>
</comment>
<dbReference type="HOGENOM" id="CLU_1765625_0_0_10"/>
<evidence type="ECO:0000313" key="3">
    <source>
        <dbReference type="Proteomes" id="UP000002945"/>
    </source>
</evidence>
<feature type="transmembrane region" description="Helical" evidence="1">
    <location>
        <begin position="37"/>
        <end position="56"/>
    </location>
</feature>
<accession>A9CUI5</accession>
<dbReference type="AlphaFoldDB" id="A9CUI5"/>
<feature type="transmembrane region" description="Helical" evidence="1">
    <location>
        <begin position="122"/>
        <end position="145"/>
    </location>
</feature>
<keyword evidence="1" id="KW-0472">Membrane</keyword>
<protein>
    <recommendedName>
        <fullName evidence="4">Prepilin type IV endopeptidase peptidase domain-containing protein</fullName>
    </recommendedName>
</protein>
<feature type="transmembrane region" description="Helical" evidence="1">
    <location>
        <begin position="77"/>
        <end position="110"/>
    </location>
</feature>
<dbReference type="STRING" id="391587.KAOT1_00035"/>
<feature type="transmembrane region" description="Helical" evidence="1">
    <location>
        <begin position="12"/>
        <end position="31"/>
    </location>
</feature>
<proteinExistence type="predicted"/>
<keyword evidence="1" id="KW-0812">Transmembrane</keyword>